<dbReference type="InterPro" id="IPR011335">
    <property type="entry name" value="Restrct_endonuc-II-like"/>
</dbReference>
<protein>
    <recommendedName>
        <fullName evidence="3">Transcriptional regulator, AbiEi antitoxin, Type IV TA system</fullName>
    </recommendedName>
</protein>
<sequence length="320" mass="36270">MMRPAERHPISDFCDAYGLLLRRNAILLGVDDNALKRLVDAAVLIRLRQGSYCLRSVYLAADEAERHRLLCRAVMQQYAEHVALSHASSCLMLDGPDFGLELANAHLTHFSGNGRRNSRITHHQGECNVLDLTRRFGFWLTVPARAVLEVACTDGTEPALVQANHFLHTGATTREELAAHAARADRWPDSIGHHVVLLLADKRIESVGETRCDYLFFTTGLPRPVPQYEVRHPDGTVAARVDFAWPAAKVIVEFDGREKYHRFRQEGESIAQMVEREKRREDLIRELTGWTVIRLVWSDLELPERTAARIRRAMRAPSVA</sequence>
<accession>A0ABV5K8L9</accession>
<evidence type="ECO:0000313" key="2">
    <source>
        <dbReference type="Proteomes" id="UP001589750"/>
    </source>
</evidence>
<gene>
    <name evidence="1" type="ORF">ACFFRI_08585</name>
</gene>
<dbReference type="RefSeq" id="WP_140011250.1">
    <property type="nucleotide sequence ID" value="NZ_JBHMDG010000011.1"/>
</dbReference>
<dbReference type="Proteomes" id="UP001589750">
    <property type="component" value="Unassembled WGS sequence"/>
</dbReference>
<dbReference type="Gene3D" id="3.40.960.10">
    <property type="entry name" value="VSR Endonuclease"/>
    <property type="match status" value="1"/>
</dbReference>
<keyword evidence="2" id="KW-1185">Reference proteome</keyword>
<reference evidence="1 2" key="1">
    <citation type="submission" date="2024-09" db="EMBL/GenBank/DDBJ databases">
        <authorList>
            <person name="Sun Q."/>
            <person name="Mori K."/>
        </authorList>
    </citation>
    <scope>NUCLEOTIDE SEQUENCE [LARGE SCALE GENOMIC DNA]</scope>
    <source>
        <strain evidence="1 2">JCM 9626</strain>
    </source>
</reference>
<proteinExistence type="predicted"/>
<organism evidence="1 2">
    <name type="scientific">Nocardioides plantarum</name>
    <dbReference type="NCBI Taxonomy" id="29299"/>
    <lineage>
        <taxon>Bacteria</taxon>
        <taxon>Bacillati</taxon>
        <taxon>Actinomycetota</taxon>
        <taxon>Actinomycetes</taxon>
        <taxon>Propionibacteriales</taxon>
        <taxon>Nocardioidaceae</taxon>
        <taxon>Nocardioides</taxon>
    </lineage>
</organism>
<dbReference type="EMBL" id="JBHMDG010000011">
    <property type="protein sequence ID" value="MFB9313098.1"/>
    <property type="molecule type" value="Genomic_DNA"/>
</dbReference>
<dbReference type="SUPFAM" id="SSF52980">
    <property type="entry name" value="Restriction endonuclease-like"/>
    <property type="match status" value="1"/>
</dbReference>
<evidence type="ECO:0008006" key="3">
    <source>
        <dbReference type="Google" id="ProtNLM"/>
    </source>
</evidence>
<evidence type="ECO:0000313" key="1">
    <source>
        <dbReference type="EMBL" id="MFB9313098.1"/>
    </source>
</evidence>
<comment type="caution">
    <text evidence="1">The sequence shown here is derived from an EMBL/GenBank/DDBJ whole genome shotgun (WGS) entry which is preliminary data.</text>
</comment>
<name>A0ABV5K8L9_9ACTN</name>